<dbReference type="Proteomes" id="UP000177507">
    <property type="component" value="Unassembled WGS sequence"/>
</dbReference>
<evidence type="ECO:0000256" key="2">
    <source>
        <dbReference type="ARBA" id="ARBA00022679"/>
    </source>
</evidence>
<comment type="similarity">
    <text evidence="1">Belongs to the FemABX family.</text>
</comment>
<evidence type="ECO:0000313" key="7">
    <source>
        <dbReference type="EMBL" id="OGN04292.1"/>
    </source>
</evidence>
<dbReference type="EMBL" id="MGJI01000022">
    <property type="protein sequence ID" value="OGN04292.1"/>
    <property type="molecule type" value="Genomic_DNA"/>
</dbReference>
<dbReference type="GO" id="GO:0009252">
    <property type="term" value="P:peptidoglycan biosynthetic process"/>
    <property type="evidence" value="ECO:0007669"/>
    <property type="project" value="UniProtKB-KW"/>
</dbReference>
<dbReference type="PANTHER" id="PTHR36174:SF1">
    <property type="entry name" value="LIPID II:GLYCINE GLYCYLTRANSFERASE"/>
    <property type="match status" value="1"/>
</dbReference>
<organism evidence="7 8">
    <name type="scientific">Candidatus Yanofskybacteria bacterium RIFCSPHIGHO2_01_FULL_44_17</name>
    <dbReference type="NCBI Taxonomy" id="1802668"/>
    <lineage>
        <taxon>Bacteria</taxon>
        <taxon>Candidatus Yanofskyibacteriota</taxon>
    </lineage>
</organism>
<evidence type="ECO:0000313" key="8">
    <source>
        <dbReference type="Proteomes" id="UP000177507"/>
    </source>
</evidence>
<evidence type="ECO:0000256" key="1">
    <source>
        <dbReference type="ARBA" id="ARBA00009943"/>
    </source>
</evidence>
<evidence type="ECO:0008006" key="9">
    <source>
        <dbReference type="Google" id="ProtNLM"/>
    </source>
</evidence>
<proteinExistence type="inferred from homology"/>
<evidence type="ECO:0000256" key="3">
    <source>
        <dbReference type="ARBA" id="ARBA00022960"/>
    </source>
</evidence>
<evidence type="ECO:0000256" key="4">
    <source>
        <dbReference type="ARBA" id="ARBA00022984"/>
    </source>
</evidence>
<keyword evidence="4" id="KW-0573">Peptidoglycan synthesis</keyword>
<keyword evidence="3" id="KW-0133">Cell shape</keyword>
<evidence type="ECO:0000256" key="6">
    <source>
        <dbReference type="ARBA" id="ARBA00023316"/>
    </source>
</evidence>
<evidence type="ECO:0000256" key="5">
    <source>
        <dbReference type="ARBA" id="ARBA00023315"/>
    </source>
</evidence>
<keyword evidence="2" id="KW-0808">Transferase</keyword>
<name>A0A1F8ETU9_9BACT</name>
<gene>
    <name evidence="7" type="ORF">A2831_01145</name>
</gene>
<dbReference type="SUPFAM" id="SSF55729">
    <property type="entry name" value="Acyl-CoA N-acyltransferases (Nat)"/>
    <property type="match status" value="2"/>
</dbReference>
<dbReference type="Gene3D" id="3.40.630.30">
    <property type="match status" value="1"/>
</dbReference>
<dbReference type="STRING" id="1802668.A2831_01145"/>
<dbReference type="PANTHER" id="PTHR36174">
    <property type="entry name" value="LIPID II:GLYCINE GLYCYLTRANSFERASE"/>
    <property type="match status" value="1"/>
</dbReference>
<protein>
    <recommendedName>
        <fullName evidence="9">BioF2-like acetyltransferase domain-containing protein</fullName>
    </recommendedName>
</protein>
<dbReference type="InterPro" id="IPR003447">
    <property type="entry name" value="FEMABX"/>
</dbReference>
<dbReference type="AlphaFoldDB" id="A0A1F8ETU9"/>
<dbReference type="PROSITE" id="PS51191">
    <property type="entry name" value="FEMABX"/>
    <property type="match status" value="1"/>
</dbReference>
<accession>A0A1F8ETU9</accession>
<sequence>MAFLQSKEWMEFQRSLGREVLEYDKEGISAKAIKYDLPFGKNYLYIPHGPAMDFNQMTGGLKNPVANFVKWLREEGKKRKSIFIKVEPLIDSVAQVLASGGKFSAGGGPASGWRKSKKEIQPSKTVIIDLEQSENELLGRMHHKTRYNIGVADKHGVVVGESNDSEVFLKLIKKTAKRDRFSPHAGDYYKKLLSNNGLQTKLYLAKYDNKPIAAAIILIYGDTGYYLHGASDYDHRAIMAPQALHWHIIKQLKAKNLKHYDMWGIDSRKWPGVTRFKLGWGGRTVELPGAFDLPVSRFWYLAYRIVRKF</sequence>
<dbReference type="InterPro" id="IPR016181">
    <property type="entry name" value="Acyl_CoA_acyltransferase"/>
</dbReference>
<dbReference type="Pfam" id="PF02388">
    <property type="entry name" value="FemAB"/>
    <property type="match status" value="1"/>
</dbReference>
<dbReference type="GO" id="GO:0071555">
    <property type="term" value="P:cell wall organization"/>
    <property type="evidence" value="ECO:0007669"/>
    <property type="project" value="UniProtKB-KW"/>
</dbReference>
<dbReference type="GO" id="GO:0016755">
    <property type="term" value="F:aminoacyltransferase activity"/>
    <property type="evidence" value="ECO:0007669"/>
    <property type="project" value="InterPro"/>
</dbReference>
<dbReference type="InterPro" id="IPR050644">
    <property type="entry name" value="PG_Glycine_Bridge_Synth"/>
</dbReference>
<reference evidence="7 8" key="1">
    <citation type="journal article" date="2016" name="Nat. Commun.">
        <title>Thousands of microbial genomes shed light on interconnected biogeochemical processes in an aquifer system.</title>
        <authorList>
            <person name="Anantharaman K."/>
            <person name="Brown C.T."/>
            <person name="Hug L.A."/>
            <person name="Sharon I."/>
            <person name="Castelle C.J."/>
            <person name="Probst A.J."/>
            <person name="Thomas B.C."/>
            <person name="Singh A."/>
            <person name="Wilkins M.J."/>
            <person name="Karaoz U."/>
            <person name="Brodie E.L."/>
            <person name="Williams K.H."/>
            <person name="Hubbard S.S."/>
            <person name="Banfield J.F."/>
        </authorList>
    </citation>
    <scope>NUCLEOTIDE SEQUENCE [LARGE SCALE GENOMIC DNA]</scope>
</reference>
<keyword evidence="5" id="KW-0012">Acyltransferase</keyword>
<comment type="caution">
    <text evidence="7">The sequence shown here is derived from an EMBL/GenBank/DDBJ whole genome shotgun (WGS) entry which is preliminary data.</text>
</comment>
<dbReference type="GO" id="GO:0008360">
    <property type="term" value="P:regulation of cell shape"/>
    <property type="evidence" value="ECO:0007669"/>
    <property type="project" value="UniProtKB-KW"/>
</dbReference>
<keyword evidence="6" id="KW-0961">Cell wall biogenesis/degradation</keyword>